<dbReference type="EMBL" id="FOWC01000006">
    <property type="protein sequence ID" value="SFP67272.1"/>
    <property type="molecule type" value="Genomic_DNA"/>
</dbReference>
<evidence type="ECO:0000256" key="1">
    <source>
        <dbReference type="ARBA" id="ARBA00006129"/>
    </source>
</evidence>
<evidence type="ECO:0000313" key="4">
    <source>
        <dbReference type="EMBL" id="SFP67272.1"/>
    </source>
</evidence>
<sequence>MSRSDVVCGLKLTHDGAVAVIGGTRLVASVEAEKIGNRPRHSALDDAAEIVRELARNGFGPDAIDRVAVDGWAAEQDGPPAVGFTVLDGRRIALPVAGYADEPGPPAPPAAFSGTRPVLGERGPRGYAGYTHATGHLLSGYCTSPFAKEGRAALGIVWDGGMPPFLYLVDPREPAITPIGALTGVSGALYPVFASHFAPFRVDRRTADPDRRFGMEALFPVSGKAMAYASLGKPIEAAVDRFEEVTAATAPATTPMRCYQWSARALRRVRPLGLSDAELLASFQEALYRGLERGLREVFAARPELAGLPLCVSGGCGLNIKWNARLRGSGLFPDVWVPPFPNDAGSAIGAACAEMARTTGKFALEWTEFAGPPVRWDGEVPEGWSAQPCDVAGLAALLARTGEPVVVVTGRAELGPRALGRRSIIAPATDPAMRDRLNEIKGRESYRPVAPICLEHCAPEVFDPGTRDPYMVFDHTIRPGWQDRVPAIVHVDGSARLQTVGPDNQPAHELLSCYERLTGIPVLCNTSANFSGRGFFPDPGSAMSWGGVSSVWSEGTLYRRDGRQ</sequence>
<dbReference type="InterPro" id="IPR038152">
    <property type="entry name" value="Carbam_trans_C_sf"/>
</dbReference>
<dbReference type="Pfam" id="PF16861">
    <property type="entry name" value="Carbam_trans_C"/>
    <property type="match status" value="1"/>
</dbReference>
<protein>
    <submittedName>
        <fullName evidence="4">Carbamoyltransferase</fullName>
    </submittedName>
</protein>
<gene>
    <name evidence="4" type="ORF">SAMN05421854_106239</name>
</gene>
<proteinExistence type="inferred from homology"/>
<comment type="similarity">
    <text evidence="1">Belongs to the NodU/CmcH family.</text>
</comment>
<dbReference type="Proteomes" id="UP000199137">
    <property type="component" value="Unassembled WGS sequence"/>
</dbReference>
<dbReference type="PANTHER" id="PTHR34847">
    <property type="entry name" value="NODULATION PROTEIN U"/>
    <property type="match status" value="1"/>
</dbReference>
<dbReference type="AlphaFoldDB" id="A0A1I5S988"/>
<feature type="domain" description="Carbamoyltransferase" evidence="2">
    <location>
        <begin position="130"/>
        <end position="352"/>
    </location>
</feature>
<evidence type="ECO:0000259" key="2">
    <source>
        <dbReference type="Pfam" id="PF02543"/>
    </source>
</evidence>
<name>A0A1I5S988_9PSEU</name>
<reference evidence="4 5" key="1">
    <citation type="submission" date="2016-10" db="EMBL/GenBank/DDBJ databases">
        <authorList>
            <person name="de Groot N.N."/>
        </authorList>
    </citation>
    <scope>NUCLEOTIDE SEQUENCE [LARGE SCALE GENOMIC DNA]</scope>
    <source>
        <strain evidence="4 5">DSM 44637</strain>
    </source>
</reference>
<dbReference type="Gene3D" id="3.90.870.20">
    <property type="entry name" value="Carbamoyltransferase, C-terminal domain"/>
    <property type="match status" value="1"/>
</dbReference>
<evidence type="ECO:0000259" key="3">
    <source>
        <dbReference type="Pfam" id="PF16861"/>
    </source>
</evidence>
<evidence type="ECO:0000313" key="5">
    <source>
        <dbReference type="Proteomes" id="UP000199137"/>
    </source>
</evidence>
<feature type="domain" description="Carbamoyltransferase" evidence="2">
    <location>
        <begin position="7"/>
        <end position="76"/>
    </location>
</feature>
<dbReference type="InterPro" id="IPR031730">
    <property type="entry name" value="Carbam_trans_C"/>
</dbReference>
<dbReference type="PANTHER" id="PTHR34847:SF1">
    <property type="entry name" value="NODULATION PROTEIN U"/>
    <property type="match status" value="1"/>
</dbReference>
<organism evidence="4 5">
    <name type="scientific">Amycolatopsis rubida</name>
    <dbReference type="NCBI Taxonomy" id="112413"/>
    <lineage>
        <taxon>Bacteria</taxon>
        <taxon>Bacillati</taxon>
        <taxon>Actinomycetota</taxon>
        <taxon>Actinomycetes</taxon>
        <taxon>Pseudonocardiales</taxon>
        <taxon>Pseudonocardiaceae</taxon>
        <taxon>Amycolatopsis</taxon>
    </lineage>
</organism>
<dbReference type="OrthoDB" id="9780777at2"/>
<dbReference type="GO" id="GO:0016740">
    <property type="term" value="F:transferase activity"/>
    <property type="evidence" value="ECO:0007669"/>
    <property type="project" value="UniProtKB-KW"/>
</dbReference>
<accession>A0A1I5S988</accession>
<dbReference type="Gene3D" id="3.30.420.40">
    <property type="match status" value="1"/>
</dbReference>
<dbReference type="RefSeq" id="WP_093574661.1">
    <property type="nucleotide sequence ID" value="NZ_FOWC01000006.1"/>
</dbReference>
<feature type="domain" description="Carbamoyltransferase C-terminal" evidence="3">
    <location>
        <begin position="401"/>
        <end position="543"/>
    </location>
</feature>
<dbReference type="InterPro" id="IPR003696">
    <property type="entry name" value="Carbtransf_dom"/>
</dbReference>
<dbReference type="STRING" id="112413.SAMN05421854_106239"/>
<dbReference type="Pfam" id="PF02543">
    <property type="entry name" value="Carbam_trans_N"/>
    <property type="match status" value="2"/>
</dbReference>
<keyword evidence="4" id="KW-0808">Transferase</keyword>
<dbReference type="InterPro" id="IPR051338">
    <property type="entry name" value="NodU/CmcH_Carbamoyltrnsfr"/>
</dbReference>